<dbReference type="Gene3D" id="3.20.20.140">
    <property type="entry name" value="Metal-dependent hydrolases"/>
    <property type="match status" value="1"/>
</dbReference>
<dbReference type="InterPro" id="IPR032466">
    <property type="entry name" value="Metal_Hydrolase"/>
</dbReference>
<dbReference type="OrthoDB" id="5450317at2"/>
<dbReference type="PANTHER" id="PTHR43569:SF2">
    <property type="entry name" value="AMIDOHYDROLASE-RELATED DOMAIN-CONTAINING PROTEIN"/>
    <property type="match status" value="1"/>
</dbReference>
<dbReference type="GO" id="GO:0016787">
    <property type="term" value="F:hydrolase activity"/>
    <property type="evidence" value="ECO:0007669"/>
    <property type="project" value="UniProtKB-KW"/>
</dbReference>
<keyword evidence="3" id="KW-0378">Hydrolase</keyword>
<dbReference type="Proteomes" id="UP000391834">
    <property type="component" value="Unassembled WGS sequence"/>
</dbReference>
<dbReference type="AlphaFoldDB" id="A0A5M4B0D1"/>
<feature type="domain" description="Amidohydrolase-related" evidence="2">
    <location>
        <begin position="3"/>
        <end position="275"/>
    </location>
</feature>
<evidence type="ECO:0000259" key="2">
    <source>
        <dbReference type="Pfam" id="PF04909"/>
    </source>
</evidence>
<reference evidence="3 4" key="1">
    <citation type="submission" date="2019-10" db="EMBL/GenBank/DDBJ databases">
        <title>Prolixibacter strains distinguished by the presence of nitrate reductase genes were adept at nitrate-dependent anaerobic corrosion of metallic iron and carbon steel.</title>
        <authorList>
            <person name="Iino T."/>
            <person name="Shono N."/>
            <person name="Ito K."/>
            <person name="Nakamura R."/>
            <person name="Sueoka K."/>
            <person name="Harayama S."/>
            <person name="Ohkuma M."/>
        </authorList>
    </citation>
    <scope>NUCLEOTIDE SEQUENCE [LARGE SCALE GENOMIC DNA]</scope>
    <source>
        <strain evidence="3 4">JCM 13498</strain>
    </source>
</reference>
<gene>
    <name evidence="3" type="ORF">PbJCM13498_24750</name>
</gene>
<comment type="caution">
    <text evidence="3">The sequence shown here is derived from an EMBL/GenBank/DDBJ whole genome shotgun (WGS) entry which is preliminary data.</text>
</comment>
<dbReference type="EMBL" id="BLAX01000001">
    <property type="protein sequence ID" value="GET33612.1"/>
    <property type="molecule type" value="Genomic_DNA"/>
</dbReference>
<dbReference type="PANTHER" id="PTHR43569">
    <property type="entry name" value="AMIDOHYDROLASE"/>
    <property type="match status" value="1"/>
</dbReference>
<organism evidence="3 4">
    <name type="scientific">Prolixibacter bellariivorans</name>
    <dbReference type="NCBI Taxonomy" id="314319"/>
    <lineage>
        <taxon>Bacteria</taxon>
        <taxon>Pseudomonadati</taxon>
        <taxon>Bacteroidota</taxon>
        <taxon>Bacteroidia</taxon>
        <taxon>Marinilabiliales</taxon>
        <taxon>Prolixibacteraceae</taxon>
        <taxon>Prolixibacter</taxon>
    </lineage>
</organism>
<dbReference type="InterPro" id="IPR052350">
    <property type="entry name" value="Metallo-dep_Lactonases"/>
</dbReference>
<keyword evidence="4" id="KW-1185">Reference proteome</keyword>
<protein>
    <submittedName>
        <fullName evidence="3">Amidohydrolase</fullName>
    </submittedName>
</protein>
<evidence type="ECO:0000256" key="1">
    <source>
        <dbReference type="ARBA" id="ARBA00038310"/>
    </source>
</evidence>
<accession>A0A5M4B0D1</accession>
<evidence type="ECO:0000313" key="3">
    <source>
        <dbReference type="EMBL" id="GET33612.1"/>
    </source>
</evidence>
<evidence type="ECO:0000313" key="4">
    <source>
        <dbReference type="Proteomes" id="UP000391834"/>
    </source>
</evidence>
<dbReference type="Pfam" id="PF04909">
    <property type="entry name" value="Amidohydro_2"/>
    <property type="match status" value="1"/>
</dbReference>
<name>A0A5M4B0D1_9BACT</name>
<dbReference type="SUPFAM" id="SSF51556">
    <property type="entry name" value="Metallo-dependent hydrolases"/>
    <property type="match status" value="1"/>
</dbReference>
<sequence length="275" mass="32065">MIIDAHHHFWQYDPVEYDWIDDEMSVIRRDFLPVNLQENILETPVEGVISVQARQSLEETDWLLKLASENEFIKGIVGWLPLRQKNIKDLLEKYLGFPALKGVRHVVQGEPDPEFLMGREFNRGIALLKDYGLTYDVLIFAHQLPAAIRFVKQHPEQLFVLDHIGKPEIRHDKIVAWRKDLKELAQCENVFCKVSGMVTEANYRTWTEEQLQPYLETVLDAFGPGRLLFGSDWPVCLVATEYGKWYDLVSRFFSTLSHDEQELIFGGNAQYVYHL</sequence>
<proteinExistence type="inferred from homology"/>
<comment type="similarity">
    <text evidence="1">Belongs to the metallo-dependent hydrolases superfamily.</text>
</comment>
<dbReference type="InterPro" id="IPR006680">
    <property type="entry name" value="Amidohydro-rel"/>
</dbReference>
<dbReference type="RefSeq" id="WP_027585300.1">
    <property type="nucleotide sequence ID" value="NZ_BLAX01000001.1"/>
</dbReference>